<dbReference type="PROSITE" id="PS50089">
    <property type="entry name" value="ZF_RING_2"/>
    <property type="match status" value="1"/>
</dbReference>
<evidence type="ECO:0000259" key="6">
    <source>
        <dbReference type="PROSITE" id="PS50089"/>
    </source>
</evidence>
<feature type="coiled-coil region" evidence="4">
    <location>
        <begin position="227"/>
        <end position="268"/>
    </location>
</feature>
<feature type="compositionally biased region" description="Polar residues" evidence="5">
    <location>
        <begin position="138"/>
        <end position="156"/>
    </location>
</feature>
<dbReference type="CDD" id="cd16562">
    <property type="entry name" value="RING-HC_RNF219"/>
    <property type="match status" value="1"/>
</dbReference>
<evidence type="ECO:0000256" key="4">
    <source>
        <dbReference type="SAM" id="Coils"/>
    </source>
</evidence>
<sequence length="898" mass="98050">MAENSSGKRLSISFTLPISCQICLGKVKQPIVCSNHHVFCNACIELWLQHNQQCPTCRIPITPENPCKQIIGGPNQENESDSYMSSPALRRARFDILYQDCENEIKRLQEENGALKNTNSQLREQLADTTKFLVSQSERATSATSVTPAPVSSNPRGNVCSDLSLPSPRSSPSASKLKGKGRVVEADQPSSSLGTKRARHSKPTPSQQDRTNGLESCDSGPDNGEVLAVLRSKLKQATATHEKIKQDMDKLKEKNAKLSADNRALLTENGRLKQAAAIRSPRKYEKYTSLAQQSKLNQCHREVGQLKSALERSDTYIEELETQLEYYRSLFGSLPHKRPRQGEEPVAKSLKTSIEGTQSVTSLPSEAVSTFRRMGNCQADPNKFGPFTSPGGNLTHHRPLATMDGGTISSGSRHLLFDAISKDSDKFQLAFFKKNATTHSHTGGHSADESQSSTSYKEAHHMLVSPKSGVNSVEEDTTNVDKRQLASDEDSDLEEPSAVRTTPSTALGKLSLDSTKRSHGPLFSSENLDSKFQISPSCHRQLNFGEDSPGNAAVLSSLGTAESHGLMLEDNKVDMGPLDHNATFSDLDFTLTSEISDCAKLMKEAEKRVTQKWLSNQEGETGSPNLSIKNNLKHLKSYTPTRSGDPSKRNKQHFAPVCISAPGLGHGDQPTGLTYHCNPQSKSQNLKMDFDSGGTFTKVTWSKSRPDYKFMPKTASAEPQEPATHKNGVHIRASQSTEKSANCPLQSSTLASNSTLSTHTLTRLAVKSQSPVAANSKGEVLSGSKPIIKPQLMRLRHNTDPTDSKTCAIGLRTLSRLKSDGDCHQDTLDSLRDDMRAKAAAVVNRPGRCASSSLAAGELEMRSFSQSRDRGLGNEPLKRIRSDNVSEDDYGSSQSPTF</sequence>
<keyword evidence="7" id="KW-1185">Reference proteome</keyword>
<protein>
    <submittedName>
        <fullName evidence="8">Uncharacterized protein LOC110973256 isoform X1</fullName>
    </submittedName>
</protein>
<reference evidence="8" key="1">
    <citation type="submission" date="2025-08" db="UniProtKB">
        <authorList>
            <consortium name="RefSeq"/>
        </authorList>
    </citation>
    <scope>IDENTIFICATION</scope>
</reference>
<feature type="compositionally biased region" description="Basic and acidic residues" evidence="5">
    <location>
        <begin position="867"/>
        <end position="884"/>
    </location>
</feature>
<feature type="region of interest" description="Disordered" evidence="5">
    <location>
        <begin position="438"/>
        <end position="524"/>
    </location>
</feature>
<evidence type="ECO:0000256" key="2">
    <source>
        <dbReference type="ARBA" id="ARBA00022833"/>
    </source>
</evidence>
<dbReference type="AlphaFoldDB" id="A0A8B7XFT8"/>
<dbReference type="Pfam" id="PF13923">
    <property type="entry name" value="zf-C3HC4_2"/>
    <property type="match status" value="1"/>
</dbReference>
<dbReference type="InterPro" id="IPR039209">
    <property type="entry name" value="OBI1"/>
</dbReference>
<feature type="region of interest" description="Disordered" evidence="5">
    <location>
        <begin position="138"/>
        <end position="223"/>
    </location>
</feature>
<name>A0A8B7XFT8_ACAPL</name>
<dbReference type="GO" id="GO:0004842">
    <property type="term" value="F:ubiquitin-protein transferase activity"/>
    <property type="evidence" value="ECO:0007669"/>
    <property type="project" value="InterPro"/>
</dbReference>
<evidence type="ECO:0000256" key="1">
    <source>
        <dbReference type="ARBA" id="ARBA00022771"/>
    </source>
</evidence>
<evidence type="ECO:0000256" key="5">
    <source>
        <dbReference type="SAM" id="MobiDB-lite"/>
    </source>
</evidence>
<feature type="compositionally biased region" description="Polar residues" evidence="5">
    <location>
        <begin position="350"/>
        <end position="364"/>
    </location>
</feature>
<dbReference type="RefSeq" id="XP_022079639.1">
    <property type="nucleotide sequence ID" value="XM_022223947.1"/>
</dbReference>
<dbReference type="InterPro" id="IPR001841">
    <property type="entry name" value="Znf_RING"/>
</dbReference>
<feature type="region of interest" description="Disordered" evidence="5">
    <location>
        <begin position="858"/>
        <end position="898"/>
    </location>
</feature>
<dbReference type="Gene3D" id="3.30.40.10">
    <property type="entry name" value="Zinc/RING finger domain, C3HC4 (zinc finger)"/>
    <property type="match status" value="1"/>
</dbReference>
<dbReference type="InterPro" id="IPR013083">
    <property type="entry name" value="Znf_RING/FYVE/PHD"/>
</dbReference>
<accession>A0A8B7XFT8</accession>
<feature type="domain" description="RING-type" evidence="6">
    <location>
        <begin position="20"/>
        <end position="58"/>
    </location>
</feature>
<feature type="compositionally biased region" description="Polar residues" evidence="5">
    <location>
        <begin position="438"/>
        <end position="456"/>
    </location>
</feature>
<gene>
    <name evidence="8" type="primary">LOC110973256</name>
</gene>
<evidence type="ECO:0000313" key="7">
    <source>
        <dbReference type="Proteomes" id="UP000694845"/>
    </source>
</evidence>
<keyword evidence="1 3" id="KW-0479">Metal-binding</keyword>
<dbReference type="GO" id="GO:0008270">
    <property type="term" value="F:zinc ion binding"/>
    <property type="evidence" value="ECO:0007669"/>
    <property type="project" value="UniProtKB-KW"/>
</dbReference>
<dbReference type="GO" id="GO:0006275">
    <property type="term" value="P:regulation of DNA replication"/>
    <property type="evidence" value="ECO:0007669"/>
    <property type="project" value="InterPro"/>
</dbReference>
<dbReference type="PANTHER" id="PTHR14609">
    <property type="entry name" value="RING FINGER PROTEIN 219"/>
    <property type="match status" value="1"/>
</dbReference>
<feature type="coiled-coil region" evidence="4">
    <location>
        <begin position="91"/>
        <end position="128"/>
    </location>
</feature>
<dbReference type="InterPro" id="IPR035691">
    <property type="entry name" value="OBI1_RING-HC"/>
</dbReference>
<organism evidence="7 8">
    <name type="scientific">Acanthaster planci</name>
    <name type="common">Crown-of-thorns starfish</name>
    <dbReference type="NCBI Taxonomy" id="133434"/>
    <lineage>
        <taxon>Eukaryota</taxon>
        <taxon>Metazoa</taxon>
        <taxon>Echinodermata</taxon>
        <taxon>Eleutherozoa</taxon>
        <taxon>Asterozoa</taxon>
        <taxon>Asteroidea</taxon>
        <taxon>Valvatacea</taxon>
        <taxon>Valvatida</taxon>
        <taxon>Acanthasteridae</taxon>
        <taxon>Acanthaster</taxon>
    </lineage>
</organism>
<dbReference type="OrthoDB" id="6105938at2759"/>
<feature type="compositionally biased region" description="Polar residues" evidence="5">
    <location>
        <begin position="203"/>
        <end position="214"/>
    </location>
</feature>
<dbReference type="GeneID" id="110973256"/>
<evidence type="ECO:0000256" key="3">
    <source>
        <dbReference type="PROSITE-ProRule" id="PRU00175"/>
    </source>
</evidence>
<keyword evidence="1 3" id="KW-0863">Zinc-finger</keyword>
<dbReference type="GO" id="GO:0006513">
    <property type="term" value="P:protein monoubiquitination"/>
    <property type="evidence" value="ECO:0007669"/>
    <property type="project" value="InterPro"/>
</dbReference>
<dbReference type="SUPFAM" id="SSF57850">
    <property type="entry name" value="RING/U-box"/>
    <property type="match status" value="1"/>
</dbReference>
<dbReference type="PANTHER" id="PTHR14609:SF1">
    <property type="entry name" value="ORC UBIQUITIN LIGASE 1"/>
    <property type="match status" value="1"/>
</dbReference>
<keyword evidence="2" id="KW-0862">Zinc</keyword>
<feature type="compositionally biased region" description="Low complexity" evidence="5">
    <location>
        <begin position="161"/>
        <end position="176"/>
    </location>
</feature>
<keyword evidence="4" id="KW-0175">Coiled coil</keyword>
<dbReference type="Proteomes" id="UP000694845">
    <property type="component" value="Unplaced"/>
</dbReference>
<feature type="region of interest" description="Disordered" evidence="5">
    <location>
        <begin position="336"/>
        <end position="364"/>
    </location>
</feature>
<proteinExistence type="predicted"/>
<dbReference type="KEGG" id="aplc:110973256"/>
<evidence type="ECO:0000313" key="8">
    <source>
        <dbReference type="RefSeq" id="XP_022079639.1"/>
    </source>
</evidence>